<dbReference type="GO" id="GO:0005975">
    <property type="term" value="P:carbohydrate metabolic process"/>
    <property type="evidence" value="ECO:0007669"/>
    <property type="project" value="InterPro"/>
</dbReference>
<keyword evidence="5" id="KW-0413">Isomerase</keyword>
<dbReference type="Gene3D" id="3.40.120.10">
    <property type="entry name" value="Alpha-D-Glucose-1,6-Bisphosphate, subunit A, domain 3"/>
    <property type="match status" value="2"/>
</dbReference>
<feature type="domain" description="Alpha-D-phosphohexomutase alpha/beta/alpha" evidence="6">
    <location>
        <begin position="7"/>
        <end position="92"/>
    </location>
</feature>
<dbReference type="PRINTS" id="PR00509">
    <property type="entry name" value="PGMPMM"/>
</dbReference>
<protein>
    <recommendedName>
        <fullName evidence="9">Alpha-D-phosphohexomutase alpha/beta/alpha domain-containing protein</fullName>
    </recommendedName>
</protein>
<evidence type="ECO:0000256" key="3">
    <source>
        <dbReference type="ARBA" id="ARBA00022723"/>
    </source>
</evidence>
<feature type="non-terminal residue" evidence="8">
    <location>
        <position position="1"/>
    </location>
</feature>
<comment type="cofactor">
    <cofactor evidence="1">
        <name>Mg(2+)</name>
        <dbReference type="ChEBI" id="CHEBI:18420"/>
    </cofactor>
</comment>
<evidence type="ECO:0000313" key="8">
    <source>
        <dbReference type="EMBL" id="SVE29261.1"/>
    </source>
</evidence>
<dbReference type="InterPro" id="IPR005845">
    <property type="entry name" value="A-D-PHexomutase_a/b/a-II"/>
</dbReference>
<dbReference type="Pfam" id="PF02880">
    <property type="entry name" value="PGM_PMM_III"/>
    <property type="match status" value="1"/>
</dbReference>
<dbReference type="EMBL" id="UINC01207255">
    <property type="protein sequence ID" value="SVE29261.1"/>
    <property type="molecule type" value="Genomic_DNA"/>
</dbReference>
<keyword evidence="4" id="KW-0460">Magnesium</keyword>
<organism evidence="8">
    <name type="scientific">marine metagenome</name>
    <dbReference type="NCBI Taxonomy" id="408172"/>
    <lineage>
        <taxon>unclassified sequences</taxon>
        <taxon>metagenomes</taxon>
        <taxon>ecological metagenomes</taxon>
    </lineage>
</organism>
<name>A0A383CAS6_9ZZZZ</name>
<dbReference type="InterPro" id="IPR005846">
    <property type="entry name" value="A-D-PHexomutase_a/b/a-III"/>
</dbReference>
<feature type="domain" description="Alpha-D-phosphohexomutase alpha/beta/alpha" evidence="7">
    <location>
        <begin position="98"/>
        <end position="206"/>
    </location>
</feature>
<dbReference type="SUPFAM" id="SSF53738">
    <property type="entry name" value="Phosphoglucomutase, first 3 domains"/>
    <property type="match status" value="2"/>
</dbReference>
<reference evidence="8" key="1">
    <citation type="submission" date="2018-05" db="EMBL/GenBank/DDBJ databases">
        <authorList>
            <person name="Lanie J.A."/>
            <person name="Ng W.-L."/>
            <person name="Kazmierczak K.M."/>
            <person name="Andrzejewski T.M."/>
            <person name="Davidsen T.M."/>
            <person name="Wayne K.J."/>
            <person name="Tettelin H."/>
            <person name="Glass J.I."/>
            <person name="Rusch D."/>
            <person name="Podicherti R."/>
            <person name="Tsui H.-C.T."/>
            <person name="Winkler M.E."/>
        </authorList>
    </citation>
    <scope>NUCLEOTIDE SEQUENCE</scope>
</reference>
<dbReference type="GO" id="GO:0046872">
    <property type="term" value="F:metal ion binding"/>
    <property type="evidence" value="ECO:0007669"/>
    <property type="project" value="UniProtKB-KW"/>
</dbReference>
<sequence length="241" mass="27361">KSKIQLNKKMKVIIDCGNACGCLTAPKTLKELGMDVKELYCNVDSTFPNHHPDPTVDSNLNDIVTEIKKGSFDLGIAFDGDADRIVVIDEKGEIIRSDNLIALFLPETITDENKKIIFDVKCSEALEKMIRYYGGEPLMWKTGHSLIKDKMKQEKATFAGEMSGHIFFADDYYGFDDALYVGLRLLKLLSNTDKKLSELTDQIPKYYSTPEMRLNCKNDDEKFQITEKAIDYFTSNHDCIT</sequence>
<evidence type="ECO:0000259" key="6">
    <source>
        <dbReference type="Pfam" id="PF02879"/>
    </source>
</evidence>
<dbReference type="PANTHER" id="PTHR43771:SF2">
    <property type="entry name" value="PHOSPHOMANNOMUTASE_PHOSPHOGLUCOMUTASE"/>
    <property type="match status" value="1"/>
</dbReference>
<evidence type="ECO:0000259" key="7">
    <source>
        <dbReference type="Pfam" id="PF02880"/>
    </source>
</evidence>
<keyword evidence="2" id="KW-0597">Phosphoprotein</keyword>
<accession>A0A383CAS6</accession>
<evidence type="ECO:0000256" key="4">
    <source>
        <dbReference type="ARBA" id="ARBA00022842"/>
    </source>
</evidence>
<dbReference type="PANTHER" id="PTHR43771">
    <property type="entry name" value="PHOSPHOMANNOMUTASE"/>
    <property type="match status" value="1"/>
</dbReference>
<dbReference type="InterPro" id="IPR005841">
    <property type="entry name" value="Alpha-D-phosphohexomutase_SF"/>
</dbReference>
<dbReference type="Pfam" id="PF02879">
    <property type="entry name" value="PGM_PMM_II"/>
    <property type="match status" value="1"/>
</dbReference>
<keyword evidence="3" id="KW-0479">Metal-binding</keyword>
<dbReference type="GO" id="GO:0016868">
    <property type="term" value="F:intramolecular phosphotransferase activity"/>
    <property type="evidence" value="ECO:0007669"/>
    <property type="project" value="InterPro"/>
</dbReference>
<proteinExistence type="predicted"/>
<evidence type="ECO:0008006" key="9">
    <source>
        <dbReference type="Google" id="ProtNLM"/>
    </source>
</evidence>
<evidence type="ECO:0000256" key="2">
    <source>
        <dbReference type="ARBA" id="ARBA00022553"/>
    </source>
</evidence>
<evidence type="ECO:0000256" key="1">
    <source>
        <dbReference type="ARBA" id="ARBA00001946"/>
    </source>
</evidence>
<dbReference type="InterPro" id="IPR016055">
    <property type="entry name" value="A-D-PHexomutase_a/b/a-I/II/III"/>
</dbReference>
<gene>
    <name evidence="8" type="ORF">METZ01_LOCUS482115</name>
</gene>
<evidence type="ECO:0000256" key="5">
    <source>
        <dbReference type="ARBA" id="ARBA00023235"/>
    </source>
</evidence>
<feature type="non-terminal residue" evidence="8">
    <location>
        <position position="241"/>
    </location>
</feature>
<dbReference type="AlphaFoldDB" id="A0A383CAS6"/>